<dbReference type="InterPro" id="IPR051156">
    <property type="entry name" value="Mito/Outer_Membr_Metalloprot"/>
</dbReference>
<keyword evidence="8 10" id="KW-0482">Metalloprotease</keyword>
<dbReference type="EMBL" id="UOFK01000238">
    <property type="protein sequence ID" value="VAW80877.1"/>
    <property type="molecule type" value="Genomic_DNA"/>
</dbReference>
<evidence type="ECO:0000256" key="7">
    <source>
        <dbReference type="ARBA" id="ARBA00022833"/>
    </source>
</evidence>
<evidence type="ECO:0000256" key="1">
    <source>
        <dbReference type="ARBA" id="ARBA00001947"/>
    </source>
</evidence>
<reference evidence="10" key="1">
    <citation type="submission" date="2018-06" db="EMBL/GenBank/DDBJ databases">
        <authorList>
            <person name="Zhirakovskaya E."/>
        </authorList>
    </citation>
    <scope>NUCLEOTIDE SEQUENCE</scope>
</reference>
<organism evidence="10">
    <name type="scientific">hydrothermal vent metagenome</name>
    <dbReference type="NCBI Taxonomy" id="652676"/>
    <lineage>
        <taxon>unclassified sequences</taxon>
        <taxon>metagenomes</taxon>
        <taxon>ecological metagenomes</taxon>
    </lineage>
</organism>
<evidence type="ECO:0000256" key="3">
    <source>
        <dbReference type="ARBA" id="ARBA00022723"/>
    </source>
</evidence>
<keyword evidence="2 10" id="KW-0645">Protease</keyword>
<gene>
    <name evidence="10" type="ORF">MNBD_GAMMA13-1843</name>
</gene>
<dbReference type="HAMAP" id="MF_00997">
    <property type="entry name" value="Protease_BepA"/>
    <property type="match status" value="1"/>
</dbReference>
<protein>
    <submittedName>
        <fullName evidence="10">Exported zinc metalloprotease YfgC</fullName>
    </submittedName>
</protein>
<sequence>MRAAQQGQASAPLLTQVPSQSMNVRWLIKTVLCGTIALNTPLLYGDVSGNDLPDFGDSSGSLISPAQEMALGKAFMRSIRAQTKLVTDPDIAGYITRLGQRLVANSDTPSYPFTFFVVDNTAVNAFAGPGGYIGIHTGLILTAESESELAGVVAHEIAHVTQRHLLRAYESAQKMSLPTAAAMIAGILLGVAADSPQAGIAAVSAVQAGSIQRQLNFTRANEKEADRIGIQTLSRSGIDPYGMPSFFERLYQSTRLYGNNVPEFLSTHPVTTSRIAESLSRAERYGRSKERTSLEFQLVRARLQVLNSSKPQAALNIFKTRAKKQSAGPADHYGLALAYWHNEDYAAAKKQLQTLLDDDPDRKIYRISMARLELDSGQTDAALRRFRDTLKLYPGDRIVGQYYISALIQSGQAAEARDQAVKMLRNKQAHSPEMYELWAKAASVAGPAWETNIASGEVYFLYGNLRFAIDQLERALQHKGLSQYERARVEARLTEFKQLQAEREHE</sequence>
<dbReference type="GO" id="GO:0016020">
    <property type="term" value="C:membrane"/>
    <property type="evidence" value="ECO:0007669"/>
    <property type="project" value="InterPro"/>
</dbReference>
<dbReference type="GO" id="GO:0046872">
    <property type="term" value="F:metal ion binding"/>
    <property type="evidence" value="ECO:0007669"/>
    <property type="project" value="UniProtKB-KW"/>
</dbReference>
<evidence type="ECO:0000256" key="2">
    <source>
        <dbReference type="ARBA" id="ARBA00022670"/>
    </source>
</evidence>
<feature type="domain" description="Peptidase M48" evidence="9">
    <location>
        <begin position="93"/>
        <end position="277"/>
    </location>
</feature>
<dbReference type="InterPro" id="IPR030873">
    <property type="entry name" value="Protease_BepA"/>
</dbReference>
<dbReference type="Pfam" id="PF01435">
    <property type="entry name" value="Peptidase_M48"/>
    <property type="match status" value="1"/>
</dbReference>
<name>A0A3B0YZW5_9ZZZZ</name>
<dbReference type="Gene3D" id="3.30.2010.10">
    <property type="entry name" value="Metalloproteases ('zincins'), catalytic domain"/>
    <property type="match status" value="1"/>
</dbReference>
<keyword evidence="4" id="KW-0732">Signal</keyword>
<dbReference type="AlphaFoldDB" id="A0A3B0YZW5"/>
<proteinExistence type="inferred from homology"/>
<keyword evidence="6" id="KW-0378">Hydrolase</keyword>
<dbReference type="CDD" id="cd07333">
    <property type="entry name" value="M48C_bepA_like"/>
    <property type="match status" value="1"/>
</dbReference>
<dbReference type="SUPFAM" id="SSF48452">
    <property type="entry name" value="TPR-like"/>
    <property type="match status" value="1"/>
</dbReference>
<keyword evidence="5" id="KW-0574">Periplasm</keyword>
<evidence type="ECO:0000256" key="5">
    <source>
        <dbReference type="ARBA" id="ARBA00022764"/>
    </source>
</evidence>
<dbReference type="PANTHER" id="PTHR22726">
    <property type="entry name" value="METALLOENDOPEPTIDASE OMA1"/>
    <property type="match status" value="1"/>
</dbReference>
<dbReference type="Gene3D" id="1.25.40.10">
    <property type="entry name" value="Tetratricopeptide repeat domain"/>
    <property type="match status" value="1"/>
</dbReference>
<evidence type="ECO:0000256" key="6">
    <source>
        <dbReference type="ARBA" id="ARBA00022801"/>
    </source>
</evidence>
<evidence type="ECO:0000259" key="9">
    <source>
        <dbReference type="Pfam" id="PF01435"/>
    </source>
</evidence>
<comment type="cofactor">
    <cofactor evidence="1">
        <name>Zn(2+)</name>
        <dbReference type="ChEBI" id="CHEBI:29105"/>
    </cofactor>
</comment>
<evidence type="ECO:0000313" key="10">
    <source>
        <dbReference type="EMBL" id="VAW80877.1"/>
    </source>
</evidence>
<dbReference type="PANTHER" id="PTHR22726:SF1">
    <property type="entry name" value="METALLOENDOPEPTIDASE OMA1, MITOCHONDRIAL"/>
    <property type="match status" value="1"/>
</dbReference>
<evidence type="ECO:0000256" key="8">
    <source>
        <dbReference type="ARBA" id="ARBA00023049"/>
    </source>
</evidence>
<evidence type="ECO:0000256" key="4">
    <source>
        <dbReference type="ARBA" id="ARBA00022729"/>
    </source>
</evidence>
<keyword evidence="7" id="KW-0862">Zinc</keyword>
<dbReference type="Pfam" id="PF13429">
    <property type="entry name" value="TPR_15"/>
    <property type="match status" value="1"/>
</dbReference>
<keyword evidence="3" id="KW-0479">Metal-binding</keyword>
<dbReference type="InterPro" id="IPR011990">
    <property type="entry name" value="TPR-like_helical_dom_sf"/>
</dbReference>
<accession>A0A3B0YZW5</accession>
<dbReference type="GO" id="GO:0051603">
    <property type="term" value="P:proteolysis involved in protein catabolic process"/>
    <property type="evidence" value="ECO:0007669"/>
    <property type="project" value="TreeGrafter"/>
</dbReference>
<dbReference type="GO" id="GO:0004222">
    <property type="term" value="F:metalloendopeptidase activity"/>
    <property type="evidence" value="ECO:0007669"/>
    <property type="project" value="InterPro"/>
</dbReference>
<dbReference type="InterPro" id="IPR001915">
    <property type="entry name" value="Peptidase_M48"/>
</dbReference>